<organism evidence="2 3">
    <name type="scientific">Polarella glacialis</name>
    <name type="common">Dinoflagellate</name>
    <dbReference type="NCBI Taxonomy" id="89957"/>
    <lineage>
        <taxon>Eukaryota</taxon>
        <taxon>Sar</taxon>
        <taxon>Alveolata</taxon>
        <taxon>Dinophyceae</taxon>
        <taxon>Suessiales</taxon>
        <taxon>Suessiaceae</taxon>
        <taxon>Polarella</taxon>
    </lineage>
</organism>
<gene>
    <name evidence="2" type="ORF">PGLA1383_LOCUS8007</name>
</gene>
<proteinExistence type="predicted"/>
<name>A0A813DSB0_POLGL</name>
<dbReference type="InterPro" id="IPR041698">
    <property type="entry name" value="Methyltransf_25"/>
</dbReference>
<dbReference type="Pfam" id="PF13649">
    <property type="entry name" value="Methyltransf_25"/>
    <property type="match status" value="1"/>
</dbReference>
<dbReference type="Gene3D" id="3.40.50.150">
    <property type="entry name" value="Vaccinia Virus protein VP39"/>
    <property type="match status" value="1"/>
</dbReference>
<dbReference type="InterPro" id="IPR029063">
    <property type="entry name" value="SAM-dependent_MTases_sf"/>
</dbReference>
<keyword evidence="3" id="KW-1185">Reference proteome</keyword>
<feature type="domain" description="Methyltransferase" evidence="1">
    <location>
        <begin position="47"/>
        <end position="134"/>
    </location>
</feature>
<comment type="caution">
    <text evidence="2">The sequence shown here is derived from an EMBL/GenBank/DDBJ whole genome shotgun (WGS) entry which is preliminary data.</text>
</comment>
<evidence type="ECO:0000313" key="3">
    <source>
        <dbReference type="Proteomes" id="UP000654075"/>
    </source>
</evidence>
<evidence type="ECO:0000313" key="2">
    <source>
        <dbReference type="EMBL" id="CAE8589235.1"/>
    </source>
</evidence>
<protein>
    <recommendedName>
        <fullName evidence="1">Methyltransferase domain-containing protein</fullName>
    </recommendedName>
</protein>
<dbReference type="AlphaFoldDB" id="A0A813DSB0"/>
<dbReference type="SUPFAM" id="SSF53335">
    <property type="entry name" value="S-adenosyl-L-methionine-dependent methyltransferases"/>
    <property type="match status" value="1"/>
</dbReference>
<dbReference type="EMBL" id="CAJNNV010003566">
    <property type="protein sequence ID" value="CAE8589235.1"/>
    <property type="molecule type" value="Genomic_DNA"/>
</dbReference>
<accession>A0A813DSB0</accession>
<dbReference type="CDD" id="cd02440">
    <property type="entry name" value="AdoMet_MTases"/>
    <property type="match status" value="1"/>
</dbReference>
<dbReference type="OrthoDB" id="2013972at2759"/>
<sequence length="143" mass="16136">MSKSQCTDKTQFDGEVADYYQTMFENDYHPDGPWKKMVEVAKEAVRILDLATGPGEPANLIARELPKAQVFATDVSRDMVDRAKLLMQDLKTIEYRIVDMQDLSSLAPVANAAPEEHFDVVTCCYGYMFPEENRSRYGKPGAC</sequence>
<evidence type="ECO:0000259" key="1">
    <source>
        <dbReference type="Pfam" id="PF13649"/>
    </source>
</evidence>
<reference evidence="2" key="1">
    <citation type="submission" date="2021-02" db="EMBL/GenBank/DDBJ databases">
        <authorList>
            <person name="Dougan E. K."/>
            <person name="Rhodes N."/>
            <person name="Thang M."/>
            <person name="Chan C."/>
        </authorList>
    </citation>
    <scope>NUCLEOTIDE SEQUENCE</scope>
</reference>
<dbReference type="Proteomes" id="UP000654075">
    <property type="component" value="Unassembled WGS sequence"/>
</dbReference>